<evidence type="ECO:0000313" key="2">
    <source>
        <dbReference type="Proteomes" id="UP000269396"/>
    </source>
</evidence>
<evidence type="ECO:0000313" key="1">
    <source>
        <dbReference type="EMBL" id="VDP68485.1"/>
    </source>
</evidence>
<sequence length="192" mass="22046">MKLLFNDSLTSLNISINDKDFNDSMNNQQLNIEHVHNETVLNSTIHSVNYSTTESIINDIELVNTTTIMMNITDNITIMNDTTNYITVDYDKEDLRTITTHPTIDVNSKKITEVNMNSWTSLTSLSTPYISRIEDSETHQVYRSFSASVDITHTKTGQATLKHQQLLIKHPAERTEHKRCKFTFFLGLFITL</sequence>
<proteinExistence type="predicted"/>
<dbReference type="EMBL" id="UZAL01035800">
    <property type="protein sequence ID" value="VDP68485.1"/>
    <property type="molecule type" value="Genomic_DNA"/>
</dbReference>
<accession>A0A183PM13</accession>
<reference evidence="1 2" key="1">
    <citation type="submission" date="2018-11" db="EMBL/GenBank/DDBJ databases">
        <authorList>
            <consortium name="Pathogen Informatics"/>
        </authorList>
    </citation>
    <scope>NUCLEOTIDE SEQUENCE [LARGE SCALE GENOMIC DNA]</scope>
    <source>
        <strain>Denwood</strain>
        <strain evidence="2">Zambia</strain>
    </source>
</reference>
<gene>
    <name evidence="1" type="ORF">SMTD_LOCUS15399</name>
</gene>
<protein>
    <submittedName>
        <fullName evidence="1">Uncharacterized protein</fullName>
    </submittedName>
</protein>
<dbReference type="STRING" id="31246.A0A183PM13"/>
<organism evidence="1 2">
    <name type="scientific">Schistosoma mattheei</name>
    <dbReference type="NCBI Taxonomy" id="31246"/>
    <lineage>
        <taxon>Eukaryota</taxon>
        <taxon>Metazoa</taxon>
        <taxon>Spiralia</taxon>
        <taxon>Lophotrochozoa</taxon>
        <taxon>Platyhelminthes</taxon>
        <taxon>Trematoda</taxon>
        <taxon>Digenea</taxon>
        <taxon>Strigeidida</taxon>
        <taxon>Schistosomatoidea</taxon>
        <taxon>Schistosomatidae</taxon>
        <taxon>Schistosoma</taxon>
    </lineage>
</organism>
<keyword evidence="2" id="KW-1185">Reference proteome</keyword>
<name>A0A183PM13_9TREM</name>
<dbReference type="AlphaFoldDB" id="A0A183PM13"/>
<dbReference type="Proteomes" id="UP000269396">
    <property type="component" value="Unassembled WGS sequence"/>
</dbReference>